<organism evidence="1 2">
    <name type="scientific">Neglectibacter timonensis</name>
    <dbReference type="NCBI Taxonomy" id="1776382"/>
    <lineage>
        <taxon>Bacteria</taxon>
        <taxon>Bacillati</taxon>
        <taxon>Bacillota</taxon>
        <taxon>Clostridia</taxon>
        <taxon>Eubacteriales</taxon>
        <taxon>Oscillospiraceae</taxon>
        <taxon>Neglectibacter</taxon>
    </lineage>
</organism>
<evidence type="ECO:0000313" key="1">
    <source>
        <dbReference type="EMBL" id="MCQ4840693.1"/>
    </source>
</evidence>
<keyword evidence="2" id="KW-1185">Reference proteome</keyword>
<name>A0ABT1S191_9FIRM</name>
<sequence length="177" mass="20551">MNMSKEKLMRLAGRALKRTESYQWNRGLDVPDEENYKIDYLLVKGSKASPEDVIAYASFEDDMVRFHPLRENDQPFAHYGECFTYDSDLFEPLEQGYSLACMSPEAHACAWYEIEDLQGGIEHQAGMQSYLHYCKQHGVTRVQLARLADYDGMDVMKLYDRQAVRGAQGKQKKEFER</sequence>
<proteinExistence type="predicted"/>
<evidence type="ECO:0000313" key="2">
    <source>
        <dbReference type="Proteomes" id="UP001524473"/>
    </source>
</evidence>
<reference evidence="1 2" key="1">
    <citation type="submission" date="2022-06" db="EMBL/GenBank/DDBJ databases">
        <title>Isolation of gut microbiota from human fecal samples.</title>
        <authorList>
            <person name="Pamer E.G."/>
            <person name="Barat B."/>
            <person name="Waligurski E."/>
            <person name="Medina S."/>
            <person name="Paddock L."/>
            <person name="Mostad J."/>
        </authorList>
    </citation>
    <scope>NUCLEOTIDE SEQUENCE [LARGE SCALE GENOMIC DNA]</scope>
    <source>
        <strain evidence="1 2">DFI.9.73</strain>
    </source>
</reference>
<dbReference type="Proteomes" id="UP001524473">
    <property type="component" value="Unassembled WGS sequence"/>
</dbReference>
<dbReference type="RefSeq" id="WP_008818619.1">
    <property type="nucleotide sequence ID" value="NZ_CABKVV010000011.1"/>
</dbReference>
<comment type="caution">
    <text evidence="1">The sequence shown here is derived from an EMBL/GenBank/DDBJ whole genome shotgun (WGS) entry which is preliminary data.</text>
</comment>
<gene>
    <name evidence="1" type="ORF">NE695_12315</name>
</gene>
<protein>
    <submittedName>
        <fullName evidence="1">Uncharacterized protein</fullName>
    </submittedName>
</protein>
<dbReference type="GeneID" id="90531449"/>
<dbReference type="EMBL" id="JANFZH010000028">
    <property type="protein sequence ID" value="MCQ4840693.1"/>
    <property type="molecule type" value="Genomic_DNA"/>
</dbReference>
<accession>A0ABT1S191</accession>